<gene>
    <name evidence="2" type="primary">LOC105263563</name>
</gene>
<sequence>MTLPSHCLENSVFLRKGDYLNFERVSNGVKTRLEFARVPDFYLIDEESYFATEMKIEGLKVMTAALAADDVLNIRLQEVKNPNAIRNINFFIPIEANAQLVSVEVFGGGTIYIRAPVGKIPL</sequence>
<dbReference type="KEGG" id="fas:105263563"/>
<accession>A0A9R1SVZ1</accession>
<protein>
    <submittedName>
        <fullName evidence="2">Uncharacterized protein</fullName>
    </submittedName>
</protein>
<keyword evidence="1" id="KW-1185">Reference proteome</keyword>
<dbReference type="AlphaFoldDB" id="A0A9R1SVZ1"/>
<dbReference type="OrthoDB" id="7645181at2759"/>
<dbReference type="Proteomes" id="UP000694866">
    <property type="component" value="Unplaced"/>
</dbReference>
<reference evidence="2" key="1">
    <citation type="submission" date="2025-08" db="UniProtKB">
        <authorList>
            <consortium name="RefSeq"/>
        </authorList>
    </citation>
    <scope>IDENTIFICATION</scope>
    <source>
        <strain evidence="2">USDA-PBARC FA_bdor</strain>
        <tissue evidence="2">Whole organism</tissue>
    </source>
</reference>
<evidence type="ECO:0000313" key="1">
    <source>
        <dbReference type="Proteomes" id="UP000694866"/>
    </source>
</evidence>
<organism evidence="1 2">
    <name type="scientific">Fopius arisanus</name>
    <dbReference type="NCBI Taxonomy" id="64838"/>
    <lineage>
        <taxon>Eukaryota</taxon>
        <taxon>Metazoa</taxon>
        <taxon>Ecdysozoa</taxon>
        <taxon>Arthropoda</taxon>
        <taxon>Hexapoda</taxon>
        <taxon>Insecta</taxon>
        <taxon>Pterygota</taxon>
        <taxon>Neoptera</taxon>
        <taxon>Endopterygota</taxon>
        <taxon>Hymenoptera</taxon>
        <taxon>Apocrita</taxon>
        <taxon>Ichneumonoidea</taxon>
        <taxon>Braconidae</taxon>
        <taxon>Opiinae</taxon>
        <taxon>Fopius</taxon>
    </lineage>
</organism>
<evidence type="ECO:0000313" key="2">
    <source>
        <dbReference type="RefSeq" id="XP_011298140.1"/>
    </source>
</evidence>
<proteinExistence type="predicted"/>
<name>A0A9R1SVZ1_9HYME</name>
<dbReference type="RefSeq" id="XP_011298140.1">
    <property type="nucleotide sequence ID" value="XM_011299838.1"/>
</dbReference>
<dbReference type="GeneID" id="105263563"/>